<accession>A0A4Y9P5Z1</accession>
<evidence type="ECO:0000313" key="2">
    <source>
        <dbReference type="Proteomes" id="UP000297700"/>
    </source>
</evidence>
<gene>
    <name evidence="1" type="ORF">E4K64_14690</name>
</gene>
<name>A0A4Y9P5Z1_9BRAD</name>
<comment type="caution">
    <text evidence="1">The sequence shown here is derived from an EMBL/GenBank/DDBJ whole genome shotgun (WGS) entry which is preliminary data.</text>
</comment>
<proteinExistence type="predicted"/>
<dbReference type="EMBL" id="SPQS01000007">
    <property type="protein sequence ID" value="TFV75831.1"/>
    <property type="molecule type" value="Genomic_DNA"/>
</dbReference>
<dbReference type="Proteomes" id="UP000297700">
    <property type="component" value="Unassembled WGS sequence"/>
</dbReference>
<protein>
    <submittedName>
        <fullName evidence="1">Uncharacterized protein</fullName>
    </submittedName>
</protein>
<reference evidence="1 2" key="1">
    <citation type="submission" date="2019-03" db="EMBL/GenBank/DDBJ databases">
        <title>Bradyrhizobium strains diversity.</title>
        <authorList>
            <person name="Urquiaga M.C.O."/>
            <person name="Hungria M."/>
            <person name="Delamuta J.R.M."/>
            <person name="Klepa M.S."/>
        </authorList>
    </citation>
    <scope>NUCLEOTIDE SEQUENCE [LARGE SCALE GENOMIC DNA]</scope>
    <source>
        <strain evidence="1 2">CNPSo 3426</strain>
    </source>
</reference>
<dbReference type="RefSeq" id="WP_135164158.1">
    <property type="nucleotide sequence ID" value="NZ_SPQS01000007.1"/>
</dbReference>
<sequence>MPVEICRRSPISSETQNPAPWRGKAWGALPGIAWGSRTYSLTTGIIVSAINYCHSARRCACSFGLWFCLMKSFEKASRTSSNDLDEFIRRENIALFRKKLAEPGLSDQQRKTIEALLRKEQDREI</sequence>
<organism evidence="1 2">
    <name type="scientific">Bradyrhizobium frederickii</name>
    <dbReference type="NCBI Taxonomy" id="2560054"/>
    <lineage>
        <taxon>Bacteria</taxon>
        <taxon>Pseudomonadati</taxon>
        <taxon>Pseudomonadota</taxon>
        <taxon>Alphaproteobacteria</taxon>
        <taxon>Hyphomicrobiales</taxon>
        <taxon>Nitrobacteraceae</taxon>
        <taxon>Bradyrhizobium</taxon>
    </lineage>
</organism>
<evidence type="ECO:0000313" key="1">
    <source>
        <dbReference type="EMBL" id="TFV75831.1"/>
    </source>
</evidence>
<dbReference type="AlphaFoldDB" id="A0A4Y9P5Z1"/>